<dbReference type="NCBIfam" id="NF005968">
    <property type="entry name" value="PRK08057.1-2"/>
    <property type="match status" value="1"/>
</dbReference>
<dbReference type="GO" id="GO:0016994">
    <property type="term" value="F:precorrin-6A reductase activity"/>
    <property type="evidence" value="ECO:0007669"/>
    <property type="project" value="InterPro"/>
</dbReference>
<dbReference type="GO" id="GO:0009236">
    <property type="term" value="P:cobalamin biosynthetic process"/>
    <property type="evidence" value="ECO:0007669"/>
    <property type="project" value="UniProtKB-UniPathway"/>
</dbReference>
<dbReference type="PANTHER" id="PTHR36925">
    <property type="entry name" value="COBALT-PRECORRIN-6A REDUCTASE"/>
    <property type="match status" value="1"/>
</dbReference>
<gene>
    <name evidence="4" type="ORF">G7070_09100</name>
</gene>
<dbReference type="PANTHER" id="PTHR36925:SF1">
    <property type="entry name" value="COBALT-PRECORRIN-6A REDUCTASE"/>
    <property type="match status" value="1"/>
</dbReference>
<proteinExistence type="predicted"/>
<evidence type="ECO:0000313" key="5">
    <source>
        <dbReference type="Proteomes" id="UP000501058"/>
    </source>
</evidence>
<evidence type="ECO:0000256" key="1">
    <source>
        <dbReference type="ARBA" id="ARBA00004953"/>
    </source>
</evidence>
<dbReference type="UniPathway" id="UPA00148"/>
<dbReference type="EMBL" id="CP049865">
    <property type="protein sequence ID" value="QIK73895.1"/>
    <property type="molecule type" value="Genomic_DNA"/>
</dbReference>
<organism evidence="4 5">
    <name type="scientific">Propioniciclava coleopterorum</name>
    <dbReference type="NCBI Taxonomy" id="2714937"/>
    <lineage>
        <taxon>Bacteria</taxon>
        <taxon>Bacillati</taxon>
        <taxon>Actinomycetota</taxon>
        <taxon>Actinomycetes</taxon>
        <taxon>Propionibacteriales</taxon>
        <taxon>Propionibacteriaceae</taxon>
        <taxon>Propioniciclava</taxon>
    </lineage>
</organism>
<reference evidence="4 5" key="1">
    <citation type="submission" date="2020-03" db="EMBL/GenBank/DDBJ databases">
        <title>Propioniciclava sp. nov., isolated from Hydrophilus acuminatus.</title>
        <authorList>
            <person name="Hyun D.-W."/>
            <person name="Bae J.-W."/>
        </authorList>
    </citation>
    <scope>NUCLEOTIDE SEQUENCE [LARGE SCALE GENOMIC DNA]</scope>
    <source>
        <strain evidence="4 5">HDW11</strain>
    </source>
</reference>
<dbReference type="EC" id="1.3.1.106" evidence="4"/>
<keyword evidence="2" id="KW-0169">Cobalamin biosynthesis</keyword>
<dbReference type="InterPro" id="IPR003723">
    <property type="entry name" value="Precorrin-6x_reduct"/>
</dbReference>
<evidence type="ECO:0000313" key="4">
    <source>
        <dbReference type="EMBL" id="QIK73895.1"/>
    </source>
</evidence>
<evidence type="ECO:0000256" key="2">
    <source>
        <dbReference type="ARBA" id="ARBA00022573"/>
    </source>
</evidence>
<dbReference type="NCBIfam" id="TIGR00715">
    <property type="entry name" value="precor6x_red"/>
    <property type="match status" value="1"/>
</dbReference>
<dbReference type="Proteomes" id="UP000501058">
    <property type="component" value="Chromosome"/>
</dbReference>
<name>A0A6G7YAS0_9ACTN</name>
<keyword evidence="3 4" id="KW-0560">Oxidoreductase</keyword>
<sequence length="238" mass="24799">MLGGTGEARALAAALVEAGIDVTSSLAGRVARPRLPVGAVRIGGFGGVPGLRAALAGFDLVVDATHPFARGMSANAAAACAAQGVPLLRLERPGWEPRPGWRYADGHEEAARMAASLGARPFVTVGRQELARFVPALRASAVLARVVDAPDLELPASWRLVTSRGPYTLEGELALMREHAADVLITKDSGGDFTRPKLDAADALGVPVVVVRRPDHGDGVETVTSPADALAWVLRRRG</sequence>
<comment type="pathway">
    <text evidence="1">Cofactor biosynthesis; adenosylcobalamin biosynthesis.</text>
</comment>
<dbReference type="Pfam" id="PF02571">
    <property type="entry name" value="CbiJ"/>
    <property type="match status" value="1"/>
</dbReference>
<accession>A0A6G7YAS0</accession>
<dbReference type="KEGG" id="prv:G7070_09100"/>
<keyword evidence="5" id="KW-1185">Reference proteome</keyword>
<dbReference type="PROSITE" id="PS51014">
    <property type="entry name" value="COBK_CBIJ"/>
    <property type="match status" value="1"/>
</dbReference>
<evidence type="ECO:0000256" key="3">
    <source>
        <dbReference type="ARBA" id="ARBA00023002"/>
    </source>
</evidence>
<dbReference type="AlphaFoldDB" id="A0A6G7YAS0"/>
<protein>
    <submittedName>
        <fullName evidence="4">Cobalt-precorrin-6A reductase</fullName>
        <ecNumber evidence="4">1.3.1.106</ecNumber>
    </submittedName>
</protein>